<dbReference type="AlphaFoldDB" id="S0KE10"/>
<dbReference type="EMBL" id="ASWJ01000002">
    <property type="protein sequence ID" value="EOW87656.1"/>
    <property type="molecule type" value="Genomic_DNA"/>
</dbReference>
<dbReference type="Proteomes" id="UP000014113">
    <property type="component" value="Unassembled WGS sequence"/>
</dbReference>
<gene>
    <name evidence="1" type="ORF">I568_00321</name>
</gene>
<dbReference type="PATRIC" id="fig|1121865.3.peg.872"/>
<evidence type="ECO:0000313" key="2">
    <source>
        <dbReference type="Proteomes" id="UP000014113"/>
    </source>
</evidence>
<dbReference type="Gene3D" id="3.40.1720.10">
    <property type="entry name" value="Streptococcus thermophilus LMG 18311 protein like"/>
    <property type="match status" value="1"/>
</dbReference>
<evidence type="ECO:0000313" key="1">
    <source>
        <dbReference type="EMBL" id="EOW87656.1"/>
    </source>
</evidence>
<accession>S0KE10</accession>
<organism evidence="1 2">
    <name type="scientific">Enterococcus columbae DSM 7374 = ATCC 51263</name>
    <dbReference type="NCBI Taxonomy" id="1121865"/>
    <lineage>
        <taxon>Bacteria</taxon>
        <taxon>Bacillati</taxon>
        <taxon>Bacillota</taxon>
        <taxon>Bacilli</taxon>
        <taxon>Lactobacillales</taxon>
        <taxon>Enterococcaceae</taxon>
        <taxon>Enterococcus</taxon>
    </lineage>
</organism>
<dbReference type="STRING" id="1121865.OMW_00885"/>
<dbReference type="Pfam" id="PF08860">
    <property type="entry name" value="DUF1827"/>
    <property type="match status" value="1"/>
</dbReference>
<keyword evidence="2" id="KW-1185">Reference proteome</keyword>
<name>S0KE10_9ENTE</name>
<protein>
    <submittedName>
        <fullName evidence="1">Uncharacterized protein</fullName>
    </submittedName>
</protein>
<dbReference type="OrthoDB" id="2308827at2"/>
<dbReference type="RefSeq" id="WP_016183047.1">
    <property type="nucleotide sequence ID" value="NZ_JXKI01000009.1"/>
</dbReference>
<proteinExistence type="predicted"/>
<reference evidence="1 2" key="1">
    <citation type="submission" date="2013-03" db="EMBL/GenBank/DDBJ databases">
        <title>The Genome Sequence of Enterococcus columbae ATCC_51263 (PacBio/Illumina hybrid assembly).</title>
        <authorList>
            <consortium name="The Broad Institute Genomics Platform"/>
            <consortium name="The Broad Institute Genome Sequencing Center for Infectious Disease"/>
            <person name="Earl A."/>
            <person name="Russ C."/>
            <person name="Gilmore M."/>
            <person name="Surin D."/>
            <person name="Walker B."/>
            <person name="Young S."/>
            <person name="Zeng Q."/>
            <person name="Gargeya S."/>
            <person name="Fitzgerald M."/>
            <person name="Haas B."/>
            <person name="Abouelleil A."/>
            <person name="Allen A.W."/>
            <person name="Alvarado L."/>
            <person name="Arachchi H.M."/>
            <person name="Berlin A.M."/>
            <person name="Chapman S.B."/>
            <person name="Gainer-Dewar J."/>
            <person name="Goldberg J."/>
            <person name="Griggs A."/>
            <person name="Gujja S."/>
            <person name="Hansen M."/>
            <person name="Howarth C."/>
            <person name="Imamovic A."/>
            <person name="Ireland A."/>
            <person name="Larimer J."/>
            <person name="McCowan C."/>
            <person name="Murphy C."/>
            <person name="Pearson M."/>
            <person name="Poon T.W."/>
            <person name="Priest M."/>
            <person name="Roberts A."/>
            <person name="Saif S."/>
            <person name="Shea T."/>
            <person name="Sisk P."/>
            <person name="Sykes S."/>
            <person name="Wortman J."/>
            <person name="Nusbaum C."/>
            <person name="Birren B."/>
        </authorList>
    </citation>
    <scope>NUCLEOTIDE SEQUENCE [LARGE SCALE GENOMIC DNA]</scope>
    <source>
        <strain evidence="1 2">ATCC 51263</strain>
    </source>
</reference>
<dbReference type="eggNOG" id="ENOG50335YI">
    <property type="taxonomic scope" value="Bacteria"/>
</dbReference>
<comment type="caution">
    <text evidence="1">The sequence shown here is derived from an EMBL/GenBank/DDBJ whole genome shotgun (WGS) entry which is preliminary data.</text>
</comment>
<dbReference type="InterPro" id="IPR038226">
    <property type="entry name" value="LMG18311-like_sf"/>
</dbReference>
<sequence>MKLVNVTNSHSRLVLSQLESTDAEMVKVYTAGDTLVIYTLAPNHVEILLYNEKRTIRNSEVKEILQHFLNKLPANVYNEDQIQTLDSEGLIEISIPKKAS</sequence>
<dbReference type="InterPro" id="IPR014959">
    <property type="entry name" value="DUF1827"/>
</dbReference>